<dbReference type="HOGENOM" id="CLU_345984_0_0_1"/>
<dbReference type="InterPro" id="IPR043162">
    <property type="entry name" value="DOCK_C_lobe_C"/>
</dbReference>
<dbReference type="InParanoid" id="K3X541"/>
<evidence type="ECO:0000313" key="3">
    <source>
        <dbReference type="EnsemblProtists" id="PYU1_T012340"/>
    </source>
</evidence>
<feature type="domain" description="DOCKER" evidence="2">
    <location>
        <begin position="233"/>
        <end position="680"/>
    </location>
</feature>
<dbReference type="eggNOG" id="KOG1997">
    <property type="taxonomic scope" value="Eukaryota"/>
</dbReference>
<evidence type="ECO:0000259" key="2">
    <source>
        <dbReference type="PROSITE" id="PS51651"/>
    </source>
</evidence>
<name>K3X541_GLOUD</name>
<reference evidence="4" key="2">
    <citation type="submission" date="2010-04" db="EMBL/GenBank/DDBJ databases">
        <authorList>
            <person name="Buell R."/>
            <person name="Hamilton J."/>
            <person name="Hostetler J."/>
        </authorList>
    </citation>
    <scope>NUCLEOTIDE SEQUENCE [LARGE SCALE GENOMIC DNA]</scope>
    <source>
        <strain evidence="4">DAOM:BR144</strain>
    </source>
</reference>
<dbReference type="PANTHER" id="PTHR23317:SF76">
    <property type="entry name" value="LD20667P"/>
    <property type="match status" value="1"/>
</dbReference>
<dbReference type="PROSITE" id="PS51651">
    <property type="entry name" value="DOCKER"/>
    <property type="match status" value="1"/>
</dbReference>
<dbReference type="Proteomes" id="UP000019132">
    <property type="component" value="Unassembled WGS sequence"/>
</dbReference>
<comment type="similarity">
    <text evidence="1">Belongs to the DOCK family.</text>
</comment>
<dbReference type="OMA" id="THISKHE"/>
<organism evidence="3 4">
    <name type="scientific">Globisporangium ultimum (strain ATCC 200006 / CBS 805.95 / DAOM BR144)</name>
    <name type="common">Pythium ultimum</name>
    <dbReference type="NCBI Taxonomy" id="431595"/>
    <lineage>
        <taxon>Eukaryota</taxon>
        <taxon>Sar</taxon>
        <taxon>Stramenopiles</taxon>
        <taxon>Oomycota</taxon>
        <taxon>Peronosporomycetes</taxon>
        <taxon>Pythiales</taxon>
        <taxon>Pythiaceae</taxon>
        <taxon>Globisporangium</taxon>
    </lineage>
</organism>
<dbReference type="GO" id="GO:0007264">
    <property type="term" value="P:small GTPase-mediated signal transduction"/>
    <property type="evidence" value="ECO:0007669"/>
    <property type="project" value="InterPro"/>
</dbReference>
<dbReference type="AlphaFoldDB" id="K3X541"/>
<dbReference type="Gene3D" id="1.20.58.740">
    <property type="match status" value="1"/>
</dbReference>
<evidence type="ECO:0000256" key="1">
    <source>
        <dbReference type="PROSITE-ProRule" id="PRU00984"/>
    </source>
</evidence>
<dbReference type="EnsemblProtists" id="PYU1_T012340">
    <property type="protein sequence ID" value="PYU1_T012340"/>
    <property type="gene ID" value="PYU1_G012314"/>
</dbReference>
<dbReference type="InterPro" id="IPR027357">
    <property type="entry name" value="DOCKER_dom"/>
</dbReference>
<dbReference type="STRING" id="431595.K3X541"/>
<dbReference type="PANTHER" id="PTHR23317">
    <property type="entry name" value="DEDICATOR OF CYTOKINESIS DOCK"/>
    <property type="match status" value="1"/>
</dbReference>
<dbReference type="EMBL" id="GL376608">
    <property type="status" value="NOT_ANNOTATED_CDS"/>
    <property type="molecule type" value="Genomic_DNA"/>
</dbReference>
<accession>K3X541</accession>
<sequence>MHTALRSLQTAVDQFEWVIRIIEKPFDCGCERANNPNESDADALESVTIDHAFAFLGSLTDLLFLLINRANTIETLYQDFDGDVEEDTGEDNEEIEDKEQCFLTDLFQYLETFLSRFQRALFACRITNLPLIHDEYRIQLLLSIAATGKSIVIRQRAARLLCKLLAVCYEQTGSFQLVKRPIFKVFCSVFFSTRQPALSTGTVREAIEEMRRYSFTEDNVTPAFHLQFKELVNSLITQIKVFEMWQIAMSSPEQLRDYEEIEEGLYRIVRAISPFWLLDEKRIWLGALLRLHEARQKYAEATCCKLECIGFTQQTAQEEERGDFLFWGIKELVIAREFAEKASWTEQQISISEQLLVCLKEQKRYSEYLETLKYLERVIYQNAEAEAMNGGYGAGHAFYRITYTSDCVSTHISKHEYIYKRNKFMSLGEFVTEMKAMLRVKYPMCERVDIVPESKPLTGDDQPNVIFMRITSVEEVKTPERFSSKPQNDPHYKPAVFKFAIPFTLGSSSYGKTSDQMKRITYLSVAQPFPCALNRQVVIERREEIRCPIENSMDDIQKRCFVLQDEINKEVQGRTDLKTLTLVLKGSVDTHVHGGIPEVIDSFLALIPKSQDAANEDDDGSPTQALPPLLDARGKVMSADDSLQKRHHLANLLVHFLKLCWQCLMISREAYRRASPQSSALVAPAPVAPAFAISQLQTAGDPSSPNSSSSMFTSLPAGGLVNFSGNSAKNVNITSGFMAMTPDDDYNLSPLQLEFEKSFASLVELVQSKISFPYQSAGDVTQLRLQMQLKRVGSLAPSIHNASAPLASSSSSGTPFH</sequence>
<dbReference type="VEuPathDB" id="FungiDB:PYU1_G012314"/>
<dbReference type="GO" id="GO:0005085">
    <property type="term" value="F:guanyl-nucleotide exchange factor activity"/>
    <property type="evidence" value="ECO:0007669"/>
    <property type="project" value="InterPro"/>
</dbReference>
<proteinExistence type="inferred from homology"/>
<keyword evidence="4" id="KW-1185">Reference proteome</keyword>
<reference evidence="4" key="1">
    <citation type="journal article" date="2010" name="Genome Biol.">
        <title>Genome sequence of the necrotrophic plant pathogen Pythium ultimum reveals original pathogenicity mechanisms and effector repertoire.</title>
        <authorList>
            <person name="Levesque C.A."/>
            <person name="Brouwer H."/>
            <person name="Cano L."/>
            <person name="Hamilton J.P."/>
            <person name="Holt C."/>
            <person name="Huitema E."/>
            <person name="Raffaele S."/>
            <person name="Robideau G.P."/>
            <person name="Thines M."/>
            <person name="Win J."/>
            <person name="Zerillo M.M."/>
            <person name="Beakes G.W."/>
            <person name="Boore J.L."/>
            <person name="Busam D."/>
            <person name="Dumas B."/>
            <person name="Ferriera S."/>
            <person name="Fuerstenberg S.I."/>
            <person name="Gachon C.M."/>
            <person name="Gaulin E."/>
            <person name="Govers F."/>
            <person name="Grenville-Briggs L."/>
            <person name="Horner N."/>
            <person name="Hostetler J."/>
            <person name="Jiang R.H."/>
            <person name="Johnson J."/>
            <person name="Krajaejun T."/>
            <person name="Lin H."/>
            <person name="Meijer H.J."/>
            <person name="Moore B."/>
            <person name="Morris P."/>
            <person name="Phuntmart V."/>
            <person name="Puiu D."/>
            <person name="Shetty J."/>
            <person name="Stajich J.E."/>
            <person name="Tripathy S."/>
            <person name="Wawra S."/>
            <person name="van West P."/>
            <person name="Whitty B.R."/>
            <person name="Coutinho P.M."/>
            <person name="Henrissat B."/>
            <person name="Martin F."/>
            <person name="Thomas P.D."/>
            <person name="Tyler B.M."/>
            <person name="De Vries R.P."/>
            <person name="Kamoun S."/>
            <person name="Yandell M."/>
            <person name="Tisserat N."/>
            <person name="Buell C.R."/>
        </authorList>
    </citation>
    <scope>NUCLEOTIDE SEQUENCE</scope>
    <source>
        <strain evidence="4">DAOM:BR144</strain>
    </source>
</reference>
<dbReference type="InterPro" id="IPR026791">
    <property type="entry name" value="DOCK"/>
</dbReference>
<reference evidence="3" key="3">
    <citation type="submission" date="2015-02" db="UniProtKB">
        <authorList>
            <consortium name="EnsemblProtists"/>
        </authorList>
    </citation>
    <scope>IDENTIFICATION</scope>
    <source>
        <strain evidence="3">DAOM BR144</strain>
    </source>
</reference>
<protein>
    <recommendedName>
        <fullName evidence="2">DOCKER domain-containing protein</fullName>
    </recommendedName>
</protein>
<evidence type="ECO:0000313" key="4">
    <source>
        <dbReference type="Proteomes" id="UP000019132"/>
    </source>
</evidence>